<proteinExistence type="predicted"/>
<dbReference type="AlphaFoldDB" id="A0A2M4DRM7"/>
<protein>
    <submittedName>
        <fullName evidence="1">Putative secreted protein</fullName>
    </submittedName>
</protein>
<organism evidence="1">
    <name type="scientific">Anopheles darlingi</name>
    <name type="common">Mosquito</name>
    <dbReference type="NCBI Taxonomy" id="43151"/>
    <lineage>
        <taxon>Eukaryota</taxon>
        <taxon>Metazoa</taxon>
        <taxon>Ecdysozoa</taxon>
        <taxon>Arthropoda</taxon>
        <taxon>Hexapoda</taxon>
        <taxon>Insecta</taxon>
        <taxon>Pterygota</taxon>
        <taxon>Neoptera</taxon>
        <taxon>Endopterygota</taxon>
        <taxon>Diptera</taxon>
        <taxon>Nematocera</taxon>
        <taxon>Culicoidea</taxon>
        <taxon>Culicidae</taxon>
        <taxon>Anophelinae</taxon>
        <taxon>Anopheles</taxon>
    </lineage>
</organism>
<reference evidence="1" key="1">
    <citation type="submission" date="2018-01" db="EMBL/GenBank/DDBJ databases">
        <title>An insight into the sialome of Amazonian anophelines.</title>
        <authorList>
            <person name="Ribeiro J.M."/>
            <person name="Scarpassa V."/>
            <person name="Calvo E."/>
        </authorList>
    </citation>
    <scope>NUCLEOTIDE SEQUENCE</scope>
</reference>
<sequence>MALLGCVAGSATGHADLAAAWTISASAMKATVRTLPMGIYVYRSALNSASTERAFYRMYASVRLDTHRPQSPTLPVYLFARMDATTGTASVQTNAFVMRATSWTKRTGVFPYVSNRAPVASVWHLVDAAVPRALVLARNLGMLVCRAVRNHARMAIV</sequence>
<evidence type="ECO:0000313" key="1">
    <source>
        <dbReference type="EMBL" id="MBW80181.1"/>
    </source>
</evidence>
<accession>A0A2M4DRM7</accession>
<dbReference type="EMBL" id="GGFL01016003">
    <property type="protein sequence ID" value="MBW80181.1"/>
    <property type="molecule type" value="Transcribed_RNA"/>
</dbReference>
<name>A0A2M4DRM7_ANODA</name>